<sequence>MAAADESTETSDPPTVQTSSWSKEERIKNKQLRHAGLEYISRSGRTVAAKKQPDVICNCPQQCSTKVTKEIRERLFADFYALGDANSQNNYLRKLIEIRSVNERLFNEERKESGRLQRRITCKYRVPLKLTLRDKTPTSVTNINESQNDISIGETETCLPHKDSDNDKDDSKVDEAVDRRDSNDRAKITTEDPSLLNPGNESMDNTNETSDSKENEQHHNKNLTEGKESYKEDIGDKIEAGKIQGVITAEGKPLTEQKFDAVDENKSTEVKLETSIPSSEIDKKSDNPSTLNLTNNSDHAVNTTPKPEEHKDTVDICQKAFMNIFAITEKRVRLQRERIIDELRFIAEKRKAEQEEMENSISVARELAAGCRPLLHFMDKSNQSNRIPSLPNKLLMAIDNDLTLVNNFFRNQLWKPENFNKRYKCDDSQLEHDILD</sequence>
<evidence type="ECO:0000313" key="2">
    <source>
        <dbReference type="EMBL" id="CAH0388684.1"/>
    </source>
</evidence>
<keyword evidence="3" id="KW-1185">Reference proteome</keyword>
<feature type="compositionally biased region" description="Basic and acidic residues" evidence="1">
    <location>
        <begin position="210"/>
        <end position="231"/>
    </location>
</feature>
<feature type="compositionally biased region" description="Polar residues" evidence="1">
    <location>
        <begin position="197"/>
        <end position="209"/>
    </location>
</feature>
<dbReference type="Proteomes" id="UP001152759">
    <property type="component" value="Chromosome 4"/>
</dbReference>
<feature type="compositionally biased region" description="Polar residues" evidence="1">
    <location>
        <begin position="139"/>
        <end position="150"/>
    </location>
</feature>
<dbReference type="AlphaFoldDB" id="A0A9P0AE74"/>
<reference evidence="2" key="1">
    <citation type="submission" date="2021-12" db="EMBL/GenBank/DDBJ databases">
        <authorList>
            <person name="King R."/>
        </authorList>
    </citation>
    <scope>NUCLEOTIDE SEQUENCE</scope>
</reference>
<name>A0A9P0AE74_BEMTA</name>
<organism evidence="2 3">
    <name type="scientific">Bemisia tabaci</name>
    <name type="common">Sweetpotato whitefly</name>
    <name type="synonym">Aleurodes tabaci</name>
    <dbReference type="NCBI Taxonomy" id="7038"/>
    <lineage>
        <taxon>Eukaryota</taxon>
        <taxon>Metazoa</taxon>
        <taxon>Ecdysozoa</taxon>
        <taxon>Arthropoda</taxon>
        <taxon>Hexapoda</taxon>
        <taxon>Insecta</taxon>
        <taxon>Pterygota</taxon>
        <taxon>Neoptera</taxon>
        <taxon>Paraneoptera</taxon>
        <taxon>Hemiptera</taxon>
        <taxon>Sternorrhyncha</taxon>
        <taxon>Aleyrodoidea</taxon>
        <taxon>Aleyrodidae</taxon>
        <taxon>Aleyrodinae</taxon>
        <taxon>Bemisia</taxon>
    </lineage>
</organism>
<protein>
    <submittedName>
        <fullName evidence="2">Uncharacterized protein</fullName>
    </submittedName>
</protein>
<feature type="region of interest" description="Disordered" evidence="1">
    <location>
        <begin position="258"/>
        <end position="311"/>
    </location>
</feature>
<evidence type="ECO:0000256" key="1">
    <source>
        <dbReference type="SAM" id="MobiDB-lite"/>
    </source>
</evidence>
<feature type="compositionally biased region" description="Polar residues" evidence="1">
    <location>
        <begin position="287"/>
        <end position="305"/>
    </location>
</feature>
<feature type="compositionally biased region" description="Polar residues" evidence="1">
    <location>
        <begin position="10"/>
        <end position="21"/>
    </location>
</feature>
<feature type="compositionally biased region" description="Basic and acidic residues" evidence="1">
    <location>
        <begin position="258"/>
        <end position="272"/>
    </location>
</feature>
<feature type="compositionally biased region" description="Basic and acidic residues" evidence="1">
    <location>
        <begin position="159"/>
        <end position="190"/>
    </location>
</feature>
<evidence type="ECO:0000313" key="3">
    <source>
        <dbReference type="Proteomes" id="UP001152759"/>
    </source>
</evidence>
<feature type="region of interest" description="Disordered" evidence="1">
    <location>
        <begin position="1"/>
        <end position="27"/>
    </location>
</feature>
<proteinExistence type="predicted"/>
<feature type="region of interest" description="Disordered" evidence="1">
    <location>
        <begin position="139"/>
        <end position="231"/>
    </location>
</feature>
<gene>
    <name evidence="2" type="ORF">BEMITA_LOCUS7586</name>
</gene>
<dbReference type="EMBL" id="OU963865">
    <property type="protein sequence ID" value="CAH0388684.1"/>
    <property type="molecule type" value="Genomic_DNA"/>
</dbReference>
<dbReference type="KEGG" id="btab:109036032"/>
<accession>A0A9P0AE74</accession>